<dbReference type="EMBL" id="PPSK01000012">
    <property type="protein sequence ID" value="POB02551.1"/>
    <property type="molecule type" value="Genomic_DNA"/>
</dbReference>
<evidence type="ECO:0000256" key="6">
    <source>
        <dbReference type="ARBA" id="ARBA00023186"/>
    </source>
</evidence>
<dbReference type="InterPro" id="IPR018704">
    <property type="entry name" value="SecYEG/CpoB_TPR"/>
</dbReference>
<evidence type="ECO:0000313" key="12">
    <source>
        <dbReference type="Proteomes" id="UP000243451"/>
    </source>
</evidence>
<dbReference type="SUPFAM" id="SSF48452">
    <property type="entry name" value="TPR-like"/>
    <property type="match status" value="1"/>
</dbReference>
<dbReference type="GO" id="GO:0044877">
    <property type="term" value="F:protein-containing complex binding"/>
    <property type="evidence" value="ECO:0007669"/>
    <property type="project" value="InterPro"/>
</dbReference>
<keyword evidence="6" id="KW-0143">Chaperone</keyword>
<dbReference type="RefSeq" id="WP_104738865.1">
    <property type="nucleotide sequence ID" value="NZ_BMHR01000012.1"/>
</dbReference>
<evidence type="ECO:0000256" key="1">
    <source>
        <dbReference type="ARBA" id="ARBA00004401"/>
    </source>
</evidence>
<evidence type="ECO:0000256" key="2">
    <source>
        <dbReference type="ARBA" id="ARBA00022475"/>
    </source>
</evidence>
<dbReference type="Proteomes" id="UP000243451">
    <property type="component" value="Unassembled WGS sequence"/>
</dbReference>
<reference evidence="11 12" key="1">
    <citation type="submission" date="2018-01" db="EMBL/GenBank/DDBJ databases">
        <title>Draft genome of the type strain Pseudomonas oceani DSM 100277 isolated from the deep water in Okinawa trough, northwestern Pacific Ocean.</title>
        <authorList>
            <person name="Gomila M."/>
            <person name="Mulet M."/>
            <person name="Garcia-Valdes E."/>
            <person name="Lalucat J."/>
        </authorList>
    </citation>
    <scope>NUCLEOTIDE SEQUENCE [LARGE SCALE GENOMIC DNA]</scope>
    <source>
        <strain evidence="11 12">DSM 100277</strain>
    </source>
</reference>
<evidence type="ECO:0000256" key="8">
    <source>
        <dbReference type="ARBA" id="ARBA00024235"/>
    </source>
</evidence>
<comment type="subcellular location">
    <subcellularLocation>
        <location evidence="1">Cell membrane</location>
        <topology evidence="1">Single-pass type II membrane protein</topology>
    </subcellularLocation>
</comment>
<dbReference type="OrthoDB" id="9789675at2"/>
<dbReference type="InterPro" id="IPR026039">
    <property type="entry name" value="YfgM"/>
</dbReference>
<dbReference type="Gene3D" id="1.25.40.10">
    <property type="entry name" value="Tetratricopeptide repeat domain"/>
    <property type="match status" value="1"/>
</dbReference>
<name>A0A2P4ETG9_9GAMM</name>
<gene>
    <name evidence="11" type="ORF">C1949_12795</name>
</gene>
<evidence type="ECO:0000256" key="7">
    <source>
        <dbReference type="ARBA" id="ARBA00024197"/>
    </source>
</evidence>
<dbReference type="PIRSF" id="PIRSF006170">
    <property type="entry name" value="YfgM"/>
    <property type="match status" value="1"/>
</dbReference>
<keyword evidence="5 9" id="KW-0472">Membrane</keyword>
<organism evidence="11 12">
    <name type="scientific">Halopseudomonas oceani</name>
    <dbReference type="NCBI Taxonomy" id="1708783"/>
    <lineage>
        <taxon>Bacteria</taxon>
        <taxon>Pseudomonadati</taxon>
        <taxon>Pseudomonadota</taxon>
        <taxon>Gammaproteobacteria</taxon>
        <taxon>Pseudomonadales</taxon>
        <taxon>Pseudomonadaceae</taxon>
        <taxon>Halopseudomonas</taxon>
    </lineage>
</organism>
<evidence type="ECO:0000259" key="10">
    <source>
        <dbReference type="Pfam" id="PF09976"/>
    </source>
</evidence>
<keyword evidence="4 9" id="KW-1133">Transmembrane helix</keyword>
<keyword evidence="12" id="KW-1185">Reference proteome</keyword>
<evidence type="ECO:0000256" key="9">
    <source>
        <dbReference type="SAM" id="Phobius"/>
    </source>
</evidence>
<dbReference type="Pfam" id="PF09976">
    <property type="entry name" value="TPR_21"/>
    <property type="match status" value="1"/>
</dbReference>
<protein>
    <recommendedName>
        <fullName evidence="8">Ancillary SecYEG translocon subunit</fullName>
    </recommendedName>
</protein>
<proteinExistence type="inferred from homology"/>
<dbReference type="GO" id="GO:0005886">
    <property type="term" value="C:plasma membrane"/>
    <property type="evidence" value="ECO:0007669"/>
    <property type="project" value="UniProtKB-SubCell"/>
</dbReference>
<evidence type="ECO:0000256" key="5">
    <source>
        <dbReference type="ARBA" id="ARBA00023136"/>
    </source>
</evidence>
<feature type="transmembrane region" description="Helical" evidence="9">
    <location>
        <begin position="21"/>
        <end position="41"/>
    </location>
</feature>
<sequence>MAYETEEEQVEKLKELWQRHGVPLLTGVAIALAGVFGWQAWQNYQQGQAQGASTLYQTMLESVLGSDSEASRARAAELAAQLREDYPSSRYADYAALMQARLAVEARDYPVAEKSLRELVDTTKDAALQEVARQRLARVLAQQERAEEGLALFAAPVEGSELKASREEVRGDLLLGLGRKSEARAAYQAAIEALEDASSRPQLQLKLDDLAEEA</sequence>
<feature type="domain" description="Ancillary SecYEG translocon subunit/Cell division coordinator CpoB TPR" evidence="10">
    <location>
        <begin position="14"/>
        <end position="211"/>
    </location>
</feature>
<evidence type="ECO:0000256" key="3">
    <source>
        <dbReference type="ARBA" id="ARBA00022692"/>
    </source>
</evidence>
<dbReference type="PANTHER" id="PTHR38035">
    <property type="entry name" value="UPF0070 PROTEIN YFGM"/>
    <property type="match status" value="1"/>
</dbReference>
<accession>A0A2P4ETG9</accession>
<keyword evidence="2" id="KW-1003">Cell membrane</keyword>
<evidence type="ECO:0000256" key="4">
    <source>
        <dbReference type="ARBA" id="ARBA00022989"/>
    </source>
</evidence>
<comment type="similarity">
    <text evidence="7">Belongs to the YfgM family.</text>
</comment>
<dbReference type="PANTHER" id="PTHR38035:SF1">
    <property type="entry name" value="ANCILLARY SECYEG TRANSLOCON SUBUNIT"/>
    <property type="match status" value="1"/>
</dbReference>
<keyword evidence="3 9" id="KW-0812">Transmembrane</keyword>
<evidence type="ECO:0000313" key="11">
    <source>
        <dbReference type="EMBL" id="POB02551.1"/>
    </source>
</evidence>
<dbReference type="AlphaFoldDB" id="A0A2P4ETG9"/>
<dbReference type="InterPro" id="IPR011990">
    <property type="entry name" value="TPR-like_helical_dom_sf"/>
</dbReference>
<comment type="caution">
    <text evidence="11">The sequence shown here is derived from an EMBL/GenBank/DDBJ whole genome shotgun (WGS) entry which is preliminary data.</text>
</comment>